<name>A0AAV5W0N2_9BILA</name>
<dbReference type="EMBL" id="BTSY01000004">
    <property type="protein sequence ID" value="GMT25143.1"/>
    <property type="molecule type" value="Genomic_DNA"/>
</dbReference>
<dbReference type="AlphaFoldDB" id="A0AAV5W0N2"/>
<keyword evidence="2" id="KW-1185">Reference proteome</keyword>
<protein>
    <recommendedName>
        <fullName evidence="3">Cellular oncogene fos</fullName>
    </recommendedName>
</protein>
<reference evidence="1" key="1">
    <citation type="submission" date="2023-10" db="EMBL/GenBank/DDBJ databases">
        <title>Genome assembly of Pristionchus species.</title>
        <authorList>
            <person name="Yoshida K."/>
            <person name="Sommer R.J."/>
        </authorList>
    </citation>
    <scope>NUCLEOTIDE SEQUENCE</scope>
    <source>
        <strain evidence="1">RS5133</strain>
    </source>
</reference>
<accession>A0AAV5W0N2</accession>
<evidence type="ECO:0000313" key="1">
    <source>
        <dbReference type="EMBL" id="GMT25143.1"/>
    </source>
</evidence>
<dbReference type="Proteomes" id="UP001432322">
    <property type="component" value="Unassembled WGS sequence"/>
</dbReference>
<proteinExistence type="predicted"/>
<sequence>SSSSMESTVSIPSYFFGNAQSVTSSASSLFVDPSAVSSSSMDSLFMDPSSLHSTDGSVLSDSSSFTSTESYEFLAYVAEVDDGYESELDRDPIAKTTVSSSSMD</sequence>
<gene>
    <name evidence="1" type="ORF">PFISCL1PPCAC_16440</name>
</gene>
<comment type="caution">
    <text evidence="1">The sequence shown here is derived from an EMBL/GenBank/DDBJ whole genome shotgun (WGS) entry which is preliminary data.</text>
</comment>
<feature type="non-terminal residue" evidence="1">
    <location>
        <position position="104"/>
    </location>
</feature>
<organism evidence="1 2">
    <name type="scientific">Pristionchus fissidentatus</name>
    <dbReference type="NCBI Taxonomy" id="1538716"/>
    <lineage>
        <taxon>Eukaryota</taxon>
        <taxon>Metazoa</taxon>
        <taxon>Ecdysozoa</taxon>
        <taxon>Nematoda</taxon>
        <taxon>Chromadorea</taxon>
        <taxon>Rhabditida</taxon>
        <taxon>Rhabditina</taxon>
        <taxon>Diplogasteromorpha</taxon>
        <taxon>Diplogasteroidea</taxon>
        <taxon>Neodiplogasteridae</taxon>
        <taxon>Pristionchus</taxon>
    </lineage>
</organism>
<evidence type="ECO:0000313" key="2">
    <source>
        <dbReference type="Proteomes" id="UP001432322"/>
    </source>
</evidence>
<evidence type="ECO:0008006" key="3">
    <source>
        <dbReference type="Google" id="ProtNLM"/>
    </source>
</evidence>
<feature type="non-terminal residue" evidence="1">
    <location>
        <position position="1"/>
    </location>
</feature>